<evidence type="ECO:0000256" key="1">
    <source>
        <dbReference type="ARBA" id="ARBA00001917"/>
    </source>
</evidence>
<comment type="cofactor">
    <cofactor evidence="1">
        <name>FMN</name>
        <dbReference type="ChEBI" id="CHEBI:58210"/>
    </cofactor>
</comment>
<dbReference type="SUPFAM" id="SSF50475">
    <property type="entry name" value="FMN-binding split barrel"/>
    <property type="match status" value="1"/>
</dbReference>
<organism evidence="6 7">
    <name type="scientific">Microbaculum marinisediminis</name>
    <dbReference type="NCBI Taxonomy" id="2931392"/>
    <lineage>
        <taxon>Bacteria</taxon>
        <taxon>Pseudomonadati</taxon>
        <taxon>Pseudomonadota</taxon>
        <taxon>Alphaproteobacteria</taxon>
        <taxon>Hyphomicrobiales</taxon>
        <taxon>Tepidamorphaceae</taxon>
        <taxon>Microbaculum</taxon>
    </lineage>
</organism>
<dbReference type="PANTHER" id="PTHR33798">
    <property type="entry name" value="FLAVOPROTEIN OXYGENASE"/>
    <property type="match status" value="1"/>
</dbReference>
<reference evidence="6 7" key="1">
    <citation type="submission" date="2022-04" db="EMBL/GenBank/DDBJ databases">
        <authorList>
            <person name="Ye Y.-Q."/>
            <person name="Du Z.-J."/>
        </authorList>
    </citation>
    <scope>NUCLEOTIDE SEQUENCE [LARGE SCALE GENOMIC DNA]</scope>
    <source>
        <strain evidence="6 7">A6E488</strain>
    </source>
</reference>
<evidence type="ECO:0000256" key="3">
    <source>
        <dbReference type="ARBA" id="ARBA00022643"/>
    </source>
</evidence>
<proteinExistence type="inferred from homology"/>
<protein>
    <submittedName>
        <fullName evidence="6">Flavin reductase family protein</fullName>
    </submittedName>
</protein>
<evidence type="ECO:0000313" key="7">
    <source>
        <dbReference type="Proteomes" id="UP001320898"/>
    </source>
</evidence>
<dbReference type="SMART" id="SM00903">
    <property type="entry name" value="Flavin_Reduct"/>
    <property type="match status" value="1"/>
</dbReference>
<evidence type="ECO:0000313" key="6">
    <source>
        <dbReference type="EMBL" id="MCT8970965.1"/>
    </source>
</evidence>
<dbReference type="PANTHER" id="PTHR33798:SF5">
    <property type="entry name" value="FLAVIN REDUCTASE LIKE DOMAIN-CONTAINING PROTEIN"/>
    <property type="match status" value="1"/>
</dbReference>
<dbReference type="Gene3D" id="2.30.110.10">
    <property type="entry name" value="Electron Transport, Fmn-binding Protein, Chain A"/>
    <property type="match status" value="1"/>
</dbReference>
<dbReference type="Proteomes" id="UP001320898">
    <property type="component" value="Unassembled WGS sequence"/>
</dbReference>
<keyword evidence="3" id="KW-0288">FMN</keyword>
<dbReference type="AlphaFoldDB" id="A0AAW5QSM8"/>
<name>A0AAW5QSM8_9HYPH</name>
<dbReference type="InterPro" id="IPR002563">
    <property type="entry name" value="Flavin_Rdtase-like_dom"/>
</dbReference>
<keyword evidence="7" id="KW-1185">Reference proteome</keyword>
<dbReference type="GO" id="GO:0010181">
    <property type="term" value="F:FMN binding"/>
    <property type="evidence" value="ECO:0007669"/>
    <property type="project" value="InterPro"/>
</dbReference>
<evidence type="ECO:0000256" key="4">
    <source>
        <dbReference type="ARBA" id="ARBA00038054"/>
    </source>
</evidence>
<dbReference type="EMBL" id="JALIDZ010000002">
    <property type="protein sequence ID" value="MCT8970965.1"/>
    <property type="molecule type" value="Genomic_DNA"/>
</dbReference>
<dbReference type="InterPro" id="IPR012349">
    <property type="entry name" value="Split_barrel_FMN-bd"/>
</dbReference>
<evidence type="ECO:0000259" key="5">
    <source>
        <dbReference type="SMART" id="SM00903"/>
    </source>
</evidence>
<dbReference type="GO" id="GO:0016646">
    <property type="term" value="F:oxidoreductase activity, acting on the CH-NH group of donors, NAD or NADP as acceptor"/>
    <property type="evidence" value="ECO:0007669"/>
    <property type="project" value="UniProtKB-ARBA"/>
</dbReference>
<gene>
    <name evidence="6" type="ORF">MUB46_03750</name>
</gene>
<comment type="similarity">
    <text evidence="4">Belongs to the flavoredoxin family.</text>
</comment>
<sequence>MFFDLAEIAPANYAKLLNTTVVPRPIAWLVTKSASGELNAAPFSYFNVFSTNPPIVGIGIGSREGAREGAQSKDSSANILATRQFVVNLVSYDMRHMMNICAADYAAGINEIEKAGLATVDSVRVDVPRIAESPAALECAFHDSIDLGNDRHIITGRVLAVHVRDDAVIDKDKLYIDTPKLDLIGRLHGRGWYARLSDLFEMPRVSVEDVEEQAKQR</sequence>
<dbReference type="RefSeq" id="WP_261614542.1">
    <property type="nucleotide sequence ID" value="NZ_JALIDZ010000002.1"/>
</dbReference>
<keyword evidence="2" id="KW-0285">Flavoprotein</keyword>
<feature type="domain" description="Flavin reductase like" evidence="5">
    <location>
        <begin position="22"/>
        <end position="177"/>
    </location>
</feature>
<dbReference type="Pfam" id="PF01613">
    <property type="entry name" value="Flavin_Reduct"/>
    <property type="match status" value="1"/>
</dbReference>
<comment type="caution">
    <text evidence="6">The sequence shown here is derived from an EMBL/GenBank/DDBJ whole genome shotgun (WGS) entry which is preliminary data.</text>
</comment>
<accession>A0AAW5QSM8</accession>
<evidence type="ECO:0000256" key="2">
    <source>
        <dbReference type="ARBA" id="ARBA00022630"/>
    </source>
</evidence>